<dbReference type="EMBL" id="JAAGPU010000004">
    <property type="protein sequence ID" value="NEU04052.1"/>
    <property type="molecule type" value="Genomic_DNA"/>
</dbReference>
<dbReference type="Gene3D" id="3.90.1200.10">
    <property type="match status" value="1"/>
</dbReference>
<proteinExistence type="predicted"/>
<keyword evidence="3" id="KW-1185">Reference proteome</keyword>
<evidence type="ECO:0000313" key="2">
    <source>
        <dbReference type="EMBL" id="NEU04052.1"/>
    </source>
</evidence>
<gene>
    <name evidence="2" type="ORF">G3M99_04115</name>
</gene>
<keyword evidence="2" id="KW-0167">Capsid protein</keyword>
<dbReference type="PANTHER" id="PTHR39179:SF1">
    <property type="entry name" value="SPORE COAT PROTEIN I"/>
    <property type="match status" value="1"/>
</dbReference>
<dbReference type="RefSeq" id="WP_199869290.1">
    <property type="nucleotide sequence ID" value="NZ_JAAGPU010000004.1"/>
</dbReference>
<dbReference type="InterPro" id="IPR014255">
    <property type="entry name" value="Spore_coat_CotS"/>
</dbReference>
<sequence length="333" mass="40483">MNNPNIEEFIKLQYNLNVLNVEKNKNVYRIETDEDIYCLKIIKYDFEHFMFILGAIKHLQNSKFEHIPEIIKTTKGSDYIKFNNNYGYLTKWISVRECNYNNVIDVKNAARKLGELHNKSEGFIIKPNMNPRVGWFRWIETYKIRKNEILDFKRRIDSKAEKSDFDKLYLSIMDEELERCEKSINDLFNSKYMETMQNHVKSQGFCHHDYAHHNVLVNQNGINIIDFDYCILDSYLHDLSSLLIRRMKYSRWDICNAQEVLYAYMESHKLNQDDIFIMASFMEFPQDYWQRGIQYYWEKQSWGEEFFLKKLNLYISDRNEKQEFIDIFKEYKL</sequence>
<accession>A0A6M0H338</accession>
<protein>
    <submittedName>
        <fullName evidence="2">CotS family spore coat protein</fullName>
    </submittedName>
</protein>
<comment type="caution">
    <text evidence="2">The sequence shown here is derived from an EMBL/GenBank/DDBJ whole genome shotgun (WGS) entry which is preliminary data.</text>
</comment>
<dbReference type="InterPro" id="IPR002575">
    <property type="entry name" value="Aminoglycoside_PTrfase"/>
</dbReference>
<dbReference type="Proteomes" id="UP000481872">
    <property type="component" value="Unassembled WGS sequence"/>
</dbReference>
<dbReference type="PANTHER" id="PTHR39179">
    <property type="entry name" value="SPORE COAT PROTEIN I"/>
    <property type="match status" value="1"/>
</dbReference>
<dbReference type="AlphaFoldDB" id="A0A6M0H338"/>
<dbReference type="GO" id="GO:0042601">
    <property type="term" value="C:endospore-forming forespore"/>
    <property type="evidence" value="ECO:0007669"/>
    <property type="project" value="TreeGrafter"/>
</dbReference>
<dbReference type="InterPro" id="IPR011009">
    <property type="entry name" value="Kinase-like_dom_sf"/>
</dbReference>
<dbReference type="SUPFAM" id="SSF56112">
    <property type="entry name" value="Protein kinase-like (PK-like)"/>
    <property type="match status" value="1"/>
</dbReference>
<feature type="domain" description="Aminoglycoside phosphotransferase" evidence="1">
    <location>
        <begin position="27"/>
        <end position="247"/>
    </location>
</feature>
<organism evidence="2 3">
    <name type="scientific">Clostridium senegalense</name>
    <dbReference type="NCBI Taxonomy" id="1465809"/>
    <lineage>
        <taxon>Bacteria</taxon>
        <taxon>Bacillati</taxon>
        <taxon>Bacillota</taxon>
        <taxon>Clostridia</taxon>
        <taxon>Eubacteriales</taxon>
        <taxon>Clostridiaceae</taxon>
        <taxon>Clostridium</taxon>
    </lineage>
</organism>
<evidence type="ECO:0000259" key="1">
    <source>
        <dbReference type="Pfam" id="PF01636"/>
    </source>
</evidence>
<evidence type="ECO:0000313" key="3">
    <source>
        <dbReference type="Proteomes" id="UP000481872"/>
    </source>
</evidence>
<reference evidence="2 3" key="1">
    <citation type="submission" date="2020-02" db="EMBL/GenBank/DDBJ databases">
        <title>Genome assembly of a novel Clostridium senegalense strain.</title>
        <authorList>
            <person name="Gupta T.B."/>
            <person name="Jauregui R."/>
            <person name="Maclean P."/>
            <person name="Nawarathana A."/>
            <person name="Brightwell G."/>
        </authorList>
    </citation>
    <scope>NUCLEOTIDE SEQUENCE [LARGE SCALE GENOMIC DNA]</scope>
    <source>
        <strain evidence="2 3">AGRFS4</strain>
    </source>
</reference>
<dbReference type="Pfam" id="PF01636">
    <property type="entry name" value="APH"/>
    <property type="match status" value="1"/>
</dbReference>
<keyword evidence="2" id="KW-0946">Virion</keyword>
<dbReference type="InterPro" id="IPR047175">
    <property type="entry name" value="CotS-like"/>
</dbReference>
<dbReference type="NCBIfam" id="TIGR02906">
    <property type="entry name" value="spore_CotS"/>
    <property type="match status" value="1"/>
</dbReference>
<dbReference type="Gene3D" id="3.30.200.20">
    <property type="entry name" value="Phosphorylase Kinase, domain 1"/>
    <property type="match status" value="1"/>
</dbReference>
<name>A0A6M0H338_9CLOT</name>